<feature type="region of interest" description="Disordered" evidence="2">
    <location>
        <begin position="1"/>
        <end position="142"/>
    </location>
</feature>
<reference evidence="3" key="1">
    <citation type="journal article" date="2014" name="Nat. Commun.">
        <title>The emerging biofuel crop Camelina sativa retains a highly undifferentiated hexaploid genome structure.</title>
        <authorList>
            <person name="Kagale S."/>
            <person name="Koh C."/>
            <person name="Nixon J."/>
            <person name="Bollina V."/>
            <person name="Clarke W.E."/>
            <person name="Tuteja R."/>
            <person name="Spillane C."/>
            <person name="Robinson S.J."/>
            <person name="Links M.G."/>
            <person name="Clarke C."/>
            <person name="Higgins E.E."/>
            <person name="Huebert T."/>
            <person name="Sharpe A.G."/>
            <person name="Parkin I.A."/>
        </authorList>
    </citation>
    <scope>NUCLEOTIDE SEQUENCE [LARGE SCALE GENOMIC DNA]</scope>
    <source>
        <strain evidence="3">cv. DH55</strain>
    </source>
</reference>
<protein>
    <submittedName>
        <fullName evidence="4">Uncharacterized protein LOC104754446</fullName>
    </submittedName>
</protein>
<dbReference type="InterPro" id="IPR004252">
    <property type="entry name" value="Probable_transposase_24"/>
</dbReference>
<reference evidence="4" key="2">
    <citation type="submission" date="2025-08" db="UniProtKB">
        <authorList>
            <consortium name="RefSeq"/>
        </authorList>
    </citation>
    <scope>IDENTIFICATION</scope>
    <source>
        <tissue evidence="4">Leaf</tissue>
    </source>
</reference>
<evidence type="ECO:0000256" key="2">
    <source>
        <dbReference type="SAM" id="MobiDB-lite"/>
    </source>
</evidence>
<feature type="compositionally biased region" description="Acidic residues" evidence="2">
    <location>
        <begin position="114"/>
        <end position="124"/>
    </location>
</feature>
<gene>
    <name evidence="4" type="primary">LOC104754446</name>
</gene>
<feature type="compositionally biased region" description="Basic and acidic residues" evidence="2">
    <location>
        <begin position="29"/>
        <end position="43"/>
    </location>
</feature>
<dbReference type="Proteomes" id="UP000694864">
    <property type="component" value="Chromosome 2"/>
</dbReference>
<feature type="compositionally biased region" description="Basic residues" evidence="2">
    <location>
        <begin position="1"/>
        <end position="13"/>
    </location>
</feature>
<sequence length="515" mass="58481">MAPNRKTRGRKKKVVDNDEPEFVCTLEPKNLEPDEPTKKKVVDNDEPDQQSQHMERPDHEVNEEQNDEQHAAGLNEEQNDEQHAAGLNEEQNDEQHAAGLNEEQNDEQHAAGLNEEELEGEVELSGDHDCRPKKKQRGPTRMKNIAKDSNTREHVQFTEMGEPYGRGSVKLSSYLGTLVREHVPIIIEDWRKVSEELRTVLWKSIQARFDVDDDYQKVALLKQMGCLWRAYKARIVQKINTAKTNQQRINLRPKNISPTEWQKFVKFKTSQVVSDQYKKRRSMQIPHTCSRKGMVRLAEEMKEESSDPSEVTRLKVWVKSHTKKDGMPVNTNAAAKFRKTAELVDTQPESNSTNPKDDLLSQLLGTDNPGRLRAMGRGMSMSKLACFQVKNKNMAEMQAKQVLLLQTVKELREEIAEIKNKKHEPGVGENSAARTVNRGKSQPKCVLVDWAGTDDNVVEGLVLSTDPADFVNDIPLGPNHIKVLVETAIKPDAYLWKPAINVFNIEQAVGLVILI</sequence>
<organism evidence="3 4">
    <name type="scientific">Camelina sativa</name>
    <name type="common">False flax</name>
    <name type="synonym">Myagrum sativum</name>
    <dbReference type="NCBI Taxonomy" id="90675"/>
    <lineage>
        <taxon>Eukaryota</taxon>
        <taxon>Viridiplantae</taxon>
        <taxon>Streptophyta</taxon>
        <taxon>Embryophyta</taxon>
        <taxon>Tracheophyta</taxon>
        <taxon>Spermatophyta</taxon>
        <taxon>Magnoliopsida</taxon>
        <taxon>eudicotyledons</taxon>
        <taxon>Gunneridae</taxon>
        <taxon>Pentapetalae</taxon>
        <taxon>rosids</taxon>
        <taxon>malvids</taxon>
        <taxon>Brassicales</taxon>
        <taxon>Brassicaceae</taxon>
        <taxon>Camelineae</taxon>
        <taxon>Camelina</taxon>
    </lineage>
</organism>
<feature type="compositionally biased region" description="Basic residues" evidence="2">
    <location>
        <begin position="131"/>
        <end position="140"/>
    </location>
</feature>
<keyword evidence="3" id="KW-1185">Reference proteome</keyword>
<feature type="coiled-coil region" evidence="1">
    <location>
        <begin position="394"/>
        <end position="421"/>
    </location>
</feature>
<evidence type="ECO:0000313" key="3">
    <source>
        <dbReference type="Proteomes" id="UP000694864"/>
    </source>
</evidence>
<feature type="compositionally biased region" description="Basic and acidic residues" evidence="2">
    <location>
        <begin position="53"/>
        <end position="70"/>
    </location>
</feature>
<feature type="region of interest" description="Disordered" evidence="2">
    <location>
        <begin position="343"/>
        <end position="363"/>
    </location>
</feature>
<dbReference type="PANTHER" id="PTHR33018:SF34">
    <property type="entry name" value="OS02G0472350 PROTEIN"/>
    <property type="match status" value="1"/>
</dbReference>
<dbReference type="Pfam" id="PF03004">
    <property type="entry name" value="Transposase_24"/>
    <property type="match status" value="1"/>
</dbReference>
<keyword evidence="1" id="KW-0175">Coiled coil</keyword>
<dbReference type="PANTHER" id="PTHR33018">
    <property type="entry name" value="OS10G0338966 PROTEIN-RELATED"/>
    <property type="match status" value="1"/>
</dbReference>
<evidence type="ECO:0000256" key="1">
    <source>
        <dbReference type="SAM" id="Coils"/>
    </source>
</evidence>
<dbReference type="GeneID" id="104754446"/>
<proteinExistence type="predicted"/>
<name>A0ABM1QIG8_CAMSA</name>
<dbReference type="RefSeq" id="XP_019086556.1">
    <property type="nucleotide sequence ID" value="XM_019231011.1"/>
</dbReference>
<accession>A0ABM1QIG8</accession>
<evidence type="ECO:0000313" key="4">
    <source>
        <dbReference type="RefSeq" id="XP_019086556.1"/>
    </source>
</evidence>